<evidence type="ECO:0000256" key="1">
    <source>
        <dbReference type="SAM" id="Coils"/>
    </source>
</evidence>
<evidence type="ECO:0000313" key="4">
    <source>
        <dbReference type="Proteomes" id="UP000092444"/>
    </source>
</evidence>
<dbReference type="EMBL" id="CCAG010008041">
    <property type="status" value="NOT_ANNOTATED_CDS"/>
    <property type="molecule type" value="Genomic_DNA"/>
</dbReference>
<evidence type="ECO:0000313" key="3">
    <source>
        <dbReference type="EnsemblMetazoa" id="GMOY001444-PA"/>
    </source>
</evidence>
<dbReference type="EnsemblMetazoa" id="GMOY001444-RA">
    <property type="protein sequence ID" value="GMOY001444-PA"/>
    <property type="gene ID" value="GMOY001444"/>
</dbReference>
<sequence length="328" mass="37425">MSVENTVKLLWNCAAALEPKTHAHKLLKSYYINNCRSIASTKLQMPKEKFGTSQMCSHCGCFWHESEFKLKPHSQQVPVRSKALKLIAKLEETNQEHSQNVLRGNQRRRAKWLKKRITNYMKVKCELCHHTTLIKMEKPQKKTRLNTNANLPMEEEETVSDVHLKSIKKKKNKANKNAGLNIPKQHFQQEKHEPVKTQTVFIRSKPSVAATKQINETKFVSKQPTVKPKSNSTRITQSPATKANSNKKHKSKQSSKISTPPVAVQSKTQRKNSLLQLAALLKQQTTESAKHRTMQQQQQQQQYMAISTSLILSSLGVMQSTDQATTRP</sequence>
<feature type="compositionally biased region" description="Polar residues" evidence="2">
    <location>
        <begin position="213"/>
        <end position="244"/>
    </location>
</feature>
<feature type="coiled-coil region" evidence="1">
    <location>
        <begin position="80"/>
        <end position="107"/>
    </location>
</feature>
<protein>
    <submittedName>
        <fullName evidence="3">Uncharacterized protein</fullName>
    </submittedName>
</protein>
<evidence type="ECO:0000256" key="2">
    <source>
        <dbReference type="SAM" id="MobiDB-lite"/>
    </source>
</evidence>
<accession>A0A1B0FCX8</accession>
<proteinExistence type="predicted"/>
<dbReference type="AlphaFoldDB" id="A0A1B0FCX8"/>
<feature type="region of interest" description="Disordered" evidence="2">
    <location>
        <begin position="213"/>
        <end position="270"/>
    </location>
</feature>
<dbReference type="VEuPathDB" id="VectorBase:GMOY001444"/>
<name>A0A1B0FCX8_GLOMM</name>
<dbReference type="Proteomes" id="UP000092444">
    <property type="component" value="Unassembled WGS sequence"/>
</dbReference>
<keyword evidence="1" id="KW-0175">Coiled coil</keyword>
<keyword evidence="4" id="KW-1185">Reference proteome</keyword>
<reference evidence="3" key="1">
    <citation type="submission" date="2020-05" db="UniProtKB">
        <authorList>
            <consortium name="EnsemblMetazoa"/>
        </authorList>
    </citation>
    <scope>IDENTIFICATION</scope>
    <source>
        <strain evidence="3">Yale</strain>
    </source>
</reference>
<organism evidence="3 4">
    <name type="scientific">Glossina morsitans morsitans</name>
    <name type="common">Savannah tsetse fly</name>
    <dbReference type="NCBI Taxonomy" id="37546"/>
    <lineage>
        <taxon>Eukaryota</taxon>
        <taxon>Metazoa</taxon>
        <taxon>Ecdysozoa</taxon>
        <taxon>Arthropoda</taxon>
        <taxon>Hexapoda</taxon>
        <taxon>Insecta</taxon>
        <taxon>Pterygota</taxon>
        <taxon>Neoptera</taxon>
        <taxon>Endopterygota</taxon>
        <taxon>Diptera</taxon>
        <taxon>Brachycera</taxon>
        <taxon>Muscomorpha</taxon>
        <taxon>Hippoboscoidea</taxon>
        <taxon>Glossinidae</taxon>
        <taxon>Glossina</taxon>
    </lineage>
</organism>